<dbReference type="Gene3D" id="2.40.10.170">
    <property type="match status" value="1"/>
</dbReference>
<evidence type="ECO:0000256" key="7">
    <source>
        <dbReference type="ARBA" id="ARBA00022840"/>
    </source>
</evidence>
<dbReference type="Gene3D" id="3.30.2060.10">
    <property type="entry name" value="Penicillin-binding protein 1b domain"/>
    <property type="match status" value="1"/>
</dbReference>
<dbReference type="CDD" id="cd17991">
    <property type="entry name" value="DEXHc_TRCF"/>
    <property type="match status" value="1"/>
</dbReference>
<dbReference type="GO" id="GO:0003678">
    <property type="term" value="F:DNA helicase activity"/>
    <property type="evidence" value="ECO:0007669"/>
    <property type="project" value="TreeGrafter"/>
</dbReference>
<feature type="coiled-coil region" evidence="14">
    <location>
        <begin position="243"/>
        <end position="275"/>
    </location>
</feature>
<evidence type="ECO:0000256" key="14">
    <source>
        <dbReference type="SAM" id="Coils"/>
    </source>
</evidence>
<dbReference type="PANTHER" id="PTHR47964:SF1">
    <property type="entry name" value="ATP-DEPENDENT DNA HELICASE HOMOLOG RECG, CHLOROPLASTIC"/>
    <property type="match status" value="1"/>
</dbReference>
<keyword evidence="14" id="KW-0175">Coiled coil</keyword>
<evidence type="ECO:0000256" key="8">
    <source>
        <dbReference type="ARBA" id="ARBA00023125"/>
    </source>
</evidence>
<dbReference type="EC" id="3.6.4.-" evidence="13"/>
<comment type="subcellular location">
    <subcellularLocation>
        <location evidence="1 13">Cytoplasm</location>
    </subcellularLocation>
</comment>
<organism evidence="17 18">
    <name type="scientific">Senegalia massiliensis</name>
    <dbReference type="NCBI Taxonomy" id="1720316"/>
    <lineage>
        <taxon>Bacteria</taxon>
        <taxon>Bacillati</taxon>
        <taxon>Bacillota</taxon>
        <taxon>Clostridia</taxon>
        <taxon>Eubacteriales</taxon>
        <taxon>Clostridiaceae</taxon>
        <taxon>Senegalia</taxon>
    </lineage>
</organism>
<dbReference type="RefSeq" id="WP_160197936.1">
    <property type="nucleotide sequence ID" value="NZ_QXXA01000012.1"/>
</dbReference>
<keyword evidence="6" id="KW-0347">Helicase</keyword>
<dbReference type="InterPro" id="IPR037235">
    <property type="entry name" value="TRCF-like_C_D7"/>
</dbReference>
<dbReference type="Pfam" id="PF00270">
    <property type="entry name" value="DEAD"/>
    <property type="match status" value="1"/>
</dbReference>
<dbReference type="SUPFAM" id="SSF143517">
    <property type="entry name" value="TRCF domain-like"/>
    <property type="match status" value="1"/>
</dbReference>
<dbReference type="Pfam" id="PF00271">
    <property type="entry name" value="Helicase_C"/>
    <property type="match status" value="1"/>
</dbReference>
<keyword evidence="7 13" id="KW-0067">ATP-binding</keyword>
<evidence type="ECO:0000256" key="6">
    <source>
        <dbReference type="ARBA" id="ARBA00022806"/>
    </source>
</evidence>
<dbReference type="GO" id="GO:0000716">
    <property type="term" value="P:transcription-coupled nucleotide-excision repair, DNA damage recognition"/>
    <property type="evidence" value="ECO:0007669"/>
    <property type="project" value="UniProtKB-UniRule"/>
</dbReference>
<name>A0A845QZ91_9CLOT</name>
<evidence type="ECO:0000256" key="12">
    <source>
        <dbReference type="ARBA" id="ARBA00070128"/>
    </source>
</evidence>
<dbReference type="InterPro" id="IPR047112">
    <property type="entry name" value="RecG/Mfd"/>
</dbReference>
<dbReference type="Gene3D" id="3.90.1150.50">
    <property type="entry name" value="Transcription-repair-coupling factor, D7 domain"/>
    <property type="match status" value="1"/>
</dbReference>
<dbReference type="FunFam" id="3.40.50.300:FF:000546">
    <property type="entry name" value="Transcription-repair-coupling factor"/>
    <property type="match status" value="1"/>
</dbReference>
<dbReference type="PROSITE" id="PS51192">
    <property type="entry name" value="HELICASE_ATP_BIND_1"/>
    <property type="match status" value="1"/>
</dbReference>
<dbReference type="SMART" id="SM00487">
    <property type="entry name" value="DEXDc"/>
    <property type="match status" value="1"/>
</dbReference>
<dbReference type="InterPro" id="IPR011545">
    <property type="entry name" value="DEAD/DEAH_box_helicase_dom"/>
</dbReference>
<dbReference type="InterPro" id="IPR003711">
    <property type="entry name" value="CarD-like/TRCF_RID"/>
</dbReference>
<dbReference type="PANTHER" id="PTHR47964">
    <property type="entry name" value="ATP-DEPENDENT DNA HELICASE HOMOLOG RECG, CHLOROPLASTIC"/>
    <property type="match status" value="1"/>
</dbReference>
<dbReference type="Pfam" id="PF17757">
    <property type="entry name" value="UvrB_inter"/>
    <property type="match status" value="1"/>
</dbReference>
<dbReference type="InterPro" id="IPR014001">
    <property type="entry name" value="Helicase_ATP-bd"/>
</dbReference>
<dbReference type="SMART" id="SM00490">
    <property type="entry name" value="HELICc"/>
    <property type="match status" value="1"/>
</dbReference>
<evidence type="ECO:0000313" key="18">
    <source>
        <dbReference type="Proteomes" id="UP000467132"/>
    </source>
</evidence>
<comment type="caution">
    <text evidence="17">The sequence shown here is derived from an EMBL/GenBank/DDBJ whole genome shotgun (WGS) entry which is preliminary data.</text>
</comment>
<dbReference type="HAMAP" id="MF_00969">
    <property type="entry name" value="TRCF"/>
    <property type="match status" value="1"/>
</dbReference>
<keyword evidence="3 13" id="KW-0547">Nucleotide-binding</keyword>
<gene>
    <name evidence="13 17" type="primary">mfd</name>
    <name evidence="17" type="ORF">D3Z33_11525</name>
</gene>
<dbReference type="InterPro" id="IPR036101">
    <property type="entry name" value="CarD-like/TRCF_RID_sf"/>
</dbReference>
<dbReference type="InterPro" id="IPR001650">
    <property type="entry name" value="Helicase_C-like"/>
</dbReference>
<reference evidence="17 18" key="1">
    <citation type="submission" date="2018-08" db="EMBL/GenBank/DDBJ databases">
        <title>Murine metabolic-syndrome-specific gut microbial biobank.</title>
        <authorList>
            <person name="Liu C."/>
        </authorList>
    </citation>
    <scope>NUCLEOTIDE SEQUENCE [LARGE SCALE GENOMIC DNA]</scope>
    <source>
        <strain evidence="17 18">583</strain>
    </source>
</reference>
<dbReference type="InterPro" id="IPR027417">
    <property type="entry name" value="P-loop_NTPase"/>
</dbReference>
<dbReference type="Gene3D" id="3.40.50.11180">
    <property type="match status" value="1"/>
</dbReference>
<keyword evidence="2 13" id="KW-0963">Cytoplasm</keyword>
<dbReference type="GO" id="GO:0016787">
    <property type="term" value="F:hydrolase activity"/>
    <property type="evidence" value="ECO:0007669"/>
    <property type="project" value="UniProtKB-KW"/>
</dbReference>
<evidence type="ECO:0000256" key="9">
    <source>
        <dbReference type="ARBA" id="ARBA00023204"/>
    </source>
</evidence>
<dbReference type="InterPro" id="IPR041471">
    <property type="entry name" value="UvrB_inter"/>
</dbReference>
<evidence type="ECO:0000259" key="16">
    <source>
        <dbReference type="PROSITE" id="PS51194"/>
    </source>
</evidence>
<keyword evidence="5 13" id="KW-0378">Hydrolase</keyword>
<keyword evidence="4 13" id="KW-0227">DNA damage</keyword>
<keyword evidence="8 13" id="KW-0238">DNA-binding</keyword>
<dbReference type="SMART" id="SM01058">
    <property type="entry name" value="CarD_TRCF"/>
    <property type="match status" value="1"/>
</dbReference>
<evidence type="ECO:0000256" key="3">
    <source>
        <dbReference type="ARBA" id="ARBA00022741"/>
    </source>
</evidence>
<evidence type="ECO:0000256" key="10">
    <source>
        <dbReference type="ARBA" id="ARBA00061104"/>
    </source>
</evidence>
<dbReference type="InterPro" id="IPR004576">
    <property type="entry name" value="Mfd"/>
</dbReference>
<dbReference type="PROSITE" id="PS51194">
    <property type="entry name" value="HELICASE_CTER"/>
    <property type="match status" value="1"/>
</dbReference>
<dbReference type="NCBIfam" id="TIGR00580">
    <property type="entry name" value="mfd"/>
    <property type="match status" value="1"/>
</dbReference>
<sequence>MNVFKEQLNNLASYNELIKNLKNKLSPISLHGLSKENISHIAYAIKEDLKGQVLIITYDELRAKSIIEDLALFDAQNSEIYPARQLVFYDFDAVSHDISNQRLKVLDRLINEENIIVVASIESILNRVMKKDIFKKYKKEINFGDRLNLDEIVNSLIVQGYERVDMIEGHGQFSVRGGIIDFFPTTNEYPFRVELFDDEVDSIRTFSLKDQRSIENFTGAKITPAKEIFIEEQFKESIKEKIEKELNSTLKKFKLNKEEQKSENLEEKFKYYIERIDSNLSIENLDIILPYMIEDLSNIITYIKNDTTILVDEPNRIDENIKSLNDDFLEKYRDLYESGEVLNSHKDIFYNYEEIIKILNSKDVVTMTGLLKNNKQFKPKKIVSISTKSVQAFHSKLDILKDELNRLRYKGYKIVILSGTDERGKRLSKNLKEKSIDNIYSDTYDIDIKTGQVVIVPGTIASGFEYPDIKFMIISDKEVFGTIKRKRRKKNKKDQKNISSFRDLKVGDYVVHENHGIGKYIGMEQLVVDGIKKDYLSVRYSGKDRLYIPVDQMDLIQKYIGSEVGKTKVSKLGSGEWARTKSKVKKAIKEMAIDLLELYAKRRTVKGFSFSKDQPWQNQFEDTFPYEETEDQIKCIEDIKSDMEKPSPMDRLLCGDVGYGKTEVALRAAFKATLDGKQVAMLVPTTILAQQHFNTMVERFSDFPINVEMLSRFRTPKRQKEIIKDLKSGNIDVIVGTHRLLTKDVKYKDLGLLIVDEEQRFGVKHKETIKEIKESVDVLTLTATPIPRTLHMALIGARDMSVIEEPPEERYPVQTYVVEYNENMIKEAILKEVNRKGQVYFVYNRVRGIRKIAARLKELLPEIRIVVAHGQMSERELEKVMLDFMNGEYDVLVCTTIIETGLDISNVNTMIIYDADKMGLSQLYQLRGRVGRSNRIAFSYFTYEKDKVLTEVAEKRLKAIKEFTEFGSGFKIAMRDLEIRGAGNILGAEQHGHMTLIGYDLYVKYLEETVNKLKGNIDTERVETTVEVNVDAYIPDKYIQNSEQKIRMYKRITSIDDREEYRDLLEELIDRYGDIPRPVDNLLRIGYIKSIANKLMFTNLSQKDDILILEFDKNSKMNPEMINALYDSFGRKMSFDLSSTPAVKYKLNNTSQDKILTALEEIFQKIKSLKK</sequence>
<dbReference type="EMBL" id="QXXA01000012">
    <property type="protein sequence ID" value="NBI07480.1"/>
    <property type="molecule type" value="Genomic_DNA"/>
</dbReference>
<dbReference type="SMART" id="SM00982">
    <property type="entry name" value="TRCF"/>
    <property type="match status" value="1"/>
</dbReference>
<comment type="similarity">
    <text evidence="11 13">In the C-terminal section; belongs to the helicase family. RecG subfamily.</text>
</comment>
<dbReference type="SUPFAM" id="SSF52540">
    <property type="entry name" value="P-loop containing nucleoside triphosphate hydrolases"/>
    <property type="match status" value="4"/>
</dbReference>
<comment type="similarity">
    <text evidence="10 13">In the N-terminal section; belongs to the UvrB family.</text>
</comment>
<dbReference type="Pfam" id="PF03461">
    <property type="entry name" value="TRCF"/>
    <property type="match status" value="1"/>
</dbReference>
<evidence type="ECO:0000313" key="17">
    <source>
        <dbReference type="EMBL" id="NBI07480.1"/>
    </source>
</evidence>
<dbReference type="Pfam" id="PF02559">
    <property type="entry name" value="CarD_TRCF_RID"/>
    <property type="match status" value="1"/>
</dbReference>
<comment type="function">
    <text evidence="13">Couples transcription and DNA repair by recognizing RNA polymerase (RNAP) stalled at DNA lesions. Mediates ATP-dependent release of RNAP and its truncated transcript from the DNA, and recruitment of nucleotide excision repair machinery to the damaged site.</text>
</comment>
<dbReference type="GO" id="GO:0005524">
    <property type="term" value="F:ATP binding"/>
    <property type="evidence" value="ECO:0007669"/>
    <property type="project" value="UniProtKB-UniRule"/>
</dbReference>
<proteinExistence type="inferred from homology"/>
<dbReference type="Proteomes" id="UP000467132">
    <property type="component" value="Unassembled WGS sequence"/>
</dbReference>
<keyword evidence="9 13" id="KW-0234">DNA repair</keyword>
<evidence type="ECO:0000256" key="4">
    <source>
        <dbReference type="ARBA" id="ARBA00022763"/>
    </source>
</evidence>
<evidence type="ECO:0000256" key="2">
    <source>
        <dbReference type="ARBA" id="ARBA00022490"/>
    </source>
</evidence>
<feature type="domain" description="Helicase C-terminal" evidence="16">
    <location>
        <begin position="824"/>
        <end position="978"/>
    </location>
</feature>
<evidence type="ECO:0000256" key="1">
    <source>
        <dbReference type="ARBA" id="ARBA00004496"/>
    </source>
</evidence>
<dbReference type="GO" id="GO:0006355">
    <property type="term" value="P:regulation of DNA-templated transcription"/>
    <property type="evidence" value="ECO:0007669"/>
    <property type="project" value="UniProtKB-UniRule"/>
</dbReference>
<dbReference type="Gene3D" id="3.40.50.300">
    <property type="entry name" value="P-loop containing nucleotide triphosphate hydrolases"/>
    <property type="match status" value="2"/>
</dbReference>
<evidence type="ECO:0000256" key="5">
    <source>
        <dbReference type="ARBA" id="ARBA00022801"/>
    </source>
</evidence>
<evidence type="ECO:0000259" key="15">
    <source>
        <dbReference type="PROSITE" id="PS51192"/>
    </source>
</evidence>
<protein>
    <recommendedName>
        <fullName evidence="12 13">Transcription-repair-coupling factor</fullName>
        <shortName evidence="13">TRCF</shortName>
        <ecNumber evidence="13">3.6.4.-</ecNumber>
    </recommendedName>
</protein>
<accession>A0A845QZ91</accession>
<dbReference type="AlphaFoldDB" id="A0A845QZ91"/>
<dbReference type="InterPro" id="IPR005118">
    <property type="entry name" value="TRCF_C"/>
</dbReference>
<dbReference type="SUPFAM" id="SSF141259">
    <property type="entry name" value="CarD-like"/>
    <property type="match status" value="1"/>
</dbReference>
<feature type="domain" description="Helicase ATP-binding" evidence="15">
    <location>
        <begin position="642"/>
        <end position="803"/>
    </location>
</feature>
<evidence type="ECO:0000256" key="13">
    <source>
        <dbReference type="HAMAP-Rule" id="MF_00969"/>
    </source>
</evidence>
<keyword evidence="18" id="KW-1185">Reference proteome</keyword>
<dbReference type="OrthoDB" id="9804325at2"/>
<evidence type="ECO:0000256" key="11">
    <source>
        <dbReference type="ARBA" id="ARBA00061399"/>
    </source>
</evidence>
<dbReference type="GO" id="GO:0003684">
    <property type="term" value="F:damaged DNA binding"/>
    <property type="evidence" value="ECO:0007669"/>
    <property type="project" value="InterPro"/>
</dbReference>
<dbReference type="GO" id="GO:0005737">
    <property type="term" value="C:cytoplasm"/>
    <property type="evidence" value="ECO:0007669"/>
    <property type="project" value="UniProtKB-SubCell"/>
</dbReference>